<accession>A0A6C0BKS8</accession>
<reference evidence="1" key="1">
    <citation type="journal article" date="2020" name="Nature">
        <title>Giant virus diversity and host interactions through global metagenomics.</title>
        <authorList>
            <person name="Schulz F."/>
            <person name="Roux S."/>
            <person name="Paez-Espino D."/>
            <person name="Jungbluth S."/>
            <person name="Walsh D.A."/>
            <person name="Denef V.J."/>
            <person name="McMahon K.D."/>
            <person name="Konstantinidis K.T."/>
            <person name="Eloe-Fadrosh E.A."/>
            <person name="Kyrpides N.C."/>
            <person name="Woyke T."/>
        </authorList>
    </citation>
    <scope>NUCLEOTIDE SEQUENCE</scope>
    <source>
        <strain evidence="1">GVMAG-M-3300014204-73</strain>
    </source>
</reference>
<dbReference type="AlphaFoldDB" id="A0A6C0BKS8"/>
<dbReference type="EMBL" id="MN739184">
    <property type="protein sequence ID" value="QHS92660.1"/>
    <property type="molecule type" value="Genomic_DNA"/>
</dbReference>
<proteinExistence type="predicted"/>
<organism evidence="1">
    <name type="scientific">viral metagenome</name>
    <dbReference type="NCBI Taxonomy" id="1070528"/>
    <lineage>
        <taxon>unclassified sequences</taxon>
        <taxon>metagenomes</taxon>
        <taxon>organismal metagenomes</taxon>
    </lineage>
</organism>
<protein>
    <submittedName>
        <fullName evidence="1">Uncharacterized protein</fullName>
    </submittedName>
</protein>
<name>A0A6C0BKS8_9ZZZZ</name>
<evidence type="ECO:0000313" key="1">
    <source>
        <dbReference type="EMBL" id="QHS92660.1"/>
    </source>
</evidence>
<sequence length="31" mass="3852">MKHVYMCLTFLEGRKWNDFQKFDDNWLEGIS</sequence>